<comment type="subcellular location">
    <subcellularLocation>
        <location evidence="1">Cell membrane</location>
        <topology evidence="1">Multi-pass membrane protein</topology>
    </subcellularLocation>
</comment>
<keyword evidence="5 6" id="KW-0472">Membrane</keyword>
<keyword evidence="3 6" id="KW-0812">Transmembrane</keyword>
<feature type="transmembrane region" description="Helical" evidence="6">
    <location>
        <begin position="417"/>
        <end position="434"/>
    </location>
</feature>
<sequence length="772" mass="83854">MYYRIIRNDIGKNKLITATIVAFVAAAAMLISLAAILIINLGGAIDTLMEQAKTPHFLQMHTGTLDADALDAFAKEQADVDEYQIMEFLNIDGAQIEISGNTLASSVQDNGFSVQSPLFDYLLDLNGNIIRPADGEVYLPLVYWKDGFSEIGDILSVHGHPLTVAGFLRDSQMNASLSSSKRFLVRESDFDVLRQQGSIEYLIEFRLHDMGRLGEFENAYLSAGLPANGPRVTYPLFRMINALSDGMMIGVILLVSLLAVAIAFLCIRFTLLTKIEEDYREIGVMKAIGLRVSDIKGLYLAKYAAIAAVGCLLGLVLSFVFRGALLENIRLYMGESGNDGLSLVLGFAGSLAVFLAIVSYVSVVLRRFRKISAASALRFGASQENMSGVKRLTLSGRTFPPTNVFLGVKDVLSRKKLYVTMLVVLVLAAFILIVPQNLYNTISTAGFARYMGIGQSDMRIDIQQTIDISDKAAQIAQVMEQDDDIDQFVVLTTKAFTVREEDGTEVRLNVELGDHTVFPIEYVNGTVPILEDEIALSSINGDELNKTVGDTISIVTSLGMKQLTVTGIYSDVTNGGKTAKAAFSDDGADIMWCVISASFFDQSRIEDKVDGYARRFEFAKVSDIAEYMEQTFGGSIQAIGKASQVAAAVALVITVLVVLLFMKMLLAKDHYAVAVMKALGFTEKDIRTQYLTRSLFVLVFAVALGVLLANTLGGLLAGLVISSLGVASFRFAINPIVSYLLCPLALIAATLAATLIGTARTGEIKIMESIKE</sequence>
<feature type="domain" description="ABC3 transporter permease C-terminal" evidence="7">
    <location>
        <begin position="646"/>
        <end position="760"/>
    </location>
</feature>
<evidence type="ECO:0000256" key="4">
    <source>
        <dbReference type="ARBA" id="ARBA00022989"/>
    </source>
</evidence>
<comment type="caution">
    <text evidence="8">The sequence shown here is derived from an EMBL/GenBank/DDBJ whole genome shotgun (WGS) entry which is preliminary data.</text>
</comment>
<evidence type="ECO:0000256" key="3">
    <source>
        <dbReference type="ARBA" id="ARBA00022692"/>
    </source>
</evidence>
<evidence type="ECO:0000256" key="6">
    <source>
        <dbReference type="SAM" id="Phobius"/>
    </source>
</evidence>
<dbReference type="InterPro" id="IPR038766">
    <property type="entry name" value="Membrane_comp_ABC_pdt"/>
</dbReference>
<dbReference type="InterPro" id="IPR003838">
    <property type="entry name" value="ABC3_permease_C"/>
</dbReference>
<evidence type="ECO:0000256" key="2">
    <source>
        <dbReference type="ARBA" id="ARBA00022475"/>
    </source>
</evidence>
<name>A0ABT1Y2P1_9FIRM</name>
<keyword evidence="9" id="KW-1185">Reference proteome</keyword>
<feature type="transmembrane region" description="Helical" evidence="6">
    <location>
        <begin position="300"/>
        <end position="321"/>
    </location>
</feature>
<protein>
    <submittedName>
        <fullName evidence="8">ABC transporter permease</fullName>
    </submittedName>
</protein>
<evidence type="ECO:0000259" key="7">
    <source>
        <dbReference type="Pfam" id="PF02687"/>
    </source>
</evidence>
<feature type="transmembrane region" description="Helical" evidence="6">
    <location>
        <begin position="341"/>
        <end position="365"/>
    </location>
</feature>
<dbReference type="Proteomes" id="UP001524944">
    <property type="component" value="Unassembled WGS sequence"/>
</dbReference>
<evidence type="ECO:0000256" key="1">
    <source>
        <dbReference type="ARBA" id="ARBA00004651"/>
    </source>
</evidence>
<dbReference type="Pfam" id="PF02687">
    <property type="entry name" value="FtsX"/>
    <property type="match status" value="2"/>
</dbReference>
<keyword evidence="4 6" id="KW-1133">Transmembrane helix</keyword>
<dbReference type="PANTHER" id="PTHR30287">
    <property type="entry name" value="MEMBRANE COMPONENT OF PREDICTED ABC SUPERFAMILY METABOLITE UPTAKE TRANSPORTER"/>
    <property type="match status" value="1"/>
</dbReference>
<accession>A0ABT1Y2P1</accession>
<evidence type="ECO:0000313" key="8">
    <source>
        <dbReference type="EMBL" id="MCR6545136.1"/>
    </source>
</evidence>
<dbReference type="EMBL" id="JANPWE010000002">
    <property type="protein sequence ID" value="MCR6545136.1"/>
    <property type="molecule type" value="Genomic_DNA"/>
</dbReference>
<feature type="transmembrane region" description="Helical" evidence="6">
    <location>
        <begin position="20"/>
        <end position="45"/>
    </location>
</feature>
<feature type="transmembrane region" description="Helical" evidence="6">
    <location>
        <begin position="736"/>
        <end position="757"/>
    </location>
</feature>
<feature type="domain" description="ABC3 transporter permease C-terminal" evidence="7">
    <location>
        <begin position="254"/>
        <end position="362"/>
    </location>
</feature>
<evidence type="ECO:0000313" key="9">
    <source>
        <dbReference type="Proteomes" id="UP001524944"/>
    </source>
</evidence>
<feature type="transmembrane region" description="Helical" evidence="6">
    <location>
        <begin position="247"/>
        <end position="271"/>
    </location>
</feature>
<gene>
    <name evidence="8" type="ORF">NVS47_06340</name>
</gene>
<feature type="transmembrane region" description="Helical" evidence="6">
    <location>
        <begin position="645"/>
        <end position="666"/>
    </location>
</feature>
<proteinExistence type="predicted"/>
<dbReference type="PANTHER" id="PTHR30287:SF2">
    <property type="entry name" value="BLL1001 PROTEIN"/>
    <property type="match status" value="1"/>
</dbReference>
<feature type="transmembrane region" description="Helical" evidence="6">
    <location>
        <begin position="695"/>
        <end position="724"/>
    </location>
</feature>
<evidence type="ECO:0000256" key="5">
    <source>
        <dbReference type="ARBA" id="ARBA00023136"/>
    </source>
</evidence>
<keyword evidence="2" id="KW-1003">Cell membrane</keyword>
<reference evidence="8 9" key="1">
    <citation type="submission" date="2022-08" db="EMBL/GenBank/DDBJ databases">
        <title>Proteogenomics of the novel Dehalobacterium formicoaceticum strain EZ94 highlights a key role of methyltransferases during anaerobic dichloromethane degradation.</title>
        <authorList>
            <person name="Wasmund K."/>
        </authorList>
    </citation>
    <scope>NUCLEOTIDE SEQUENCE [LARGE SCALE GENOMIC DNA]</scope>
    <source>
        <strain evidence="8 9">EZ94</strain>
    </source>
</reference>
<dbReference type="RefSeq" id="WP_257912754.1">
    <property type="nucleotide sequence ID" value="NZ_JANPWE010000002.1"/>
</dbReference>
<organism evidence="8 9">
    <name type="scientific">Dehalobacterium formicoaceticum</name>
    <dbReference type="NCBI Taxonomy" id="51515"/>
    <lineage>
        <taxon>Bacteria</taxon>
        <taxon>Bacillati</taxon>
        <taxon>Bacillota</taxon>
        <taxon>Clostridia</taxon>
        <taxon>Eubacteriales</taxon>
        <taxon>Peptococcaceae</taxon>
        <taxon>Dehalobacterium</taxon>
    </lineage>
</organism>